<feature type="domain" description="GST N-terminal" evidence="1">
    <location>
        <begin position="6"/>
        <end position="57"/>
    </location>
</feature>
<protein>
    <recommendedName>
        <fullName evidence="1">GST N-terminal domain-containing protein</fullName>
    </recommendedName>
</protein>
<dbReference type="EMBL" id="JAPDMZ010000273">
    <property type="protein sequence ID" value="KAK0544593.1"/>
    <property type="molecule type" value="Genomic_DNA"/>
</dbReference>
<evidence type="ECO:0000313" key="2">
    <source>
        <dbReference type="EMBL" id="KAK0544593.1"/>
    </source>
</evidence>
<sequence length="57" mass="6224">MSAPIGTVYGTPPHAKTQRLLALAKYAGLELKLSDTIPPRGDTKKPEYLAKFPLARM</sequence>
<evidence type="ECO:0000313" key="3">
    <source>
        <dbReference type="Proteomes" id="UP001176517"/>
    </source>
</evidence>
<comment type="caution">
    <text evidence="2">The sequence shown here is derived from an EMBL/GenBank/DDBJ whole genome shotgun (WGS) entry which is preliminary data.</text>
</comment>
<gene>
    <name evidence="2" type="ORF">OC846_006011</name>
</gene>
<dbReference type="Gene3D" id="3.40.30.10">
    <property type="entry name" value="Glutaredoxin"/>
    <property type="match status" value="1"/>
</dbReference>
<keyword evidence="3" id="KW-1185">Reference proteome</keyword>
<dbReference type="AlphaFoldDB" id="A0AAN6GJF7"/>
<name>A0AAN6GJF7_9BASI</name>
<accession>A0AAN6GJF7</accession>
<organism evidence="2 3">
    <name type="scientific">Tilletia horrida</name>
    <dbReference type="NCBI Taxonomy" id="155126"/>
    <lineage>
        <taxon>Eukaryota</taxon>
        <taxon>Fungi</taxon>
        <taxon>Dikarya</taxon>
        <taxon>Basidiomycota</taxon>
        <taxon>Ustilaginomycotina</taxon>
        <taxon>Exobasidiomycetes</taxon>
        <taxon>Tilletiales</taxon>
        <taxon>Tilletiaceae</taxon>
        <taxon>Tilletia</taxon>
    </lineage>
</organism>
<dbReference type="InterPro" id="IPR004045">
    <property type="entry name" value="Glutathione_S-Trfase_N"/>
</dbReference>
<proteinExistence type="predicted"/>
<dbReference type="Proteomes" id="UP001176517">
    <property type="component" value="Unassembled WGS sequence"/>
</dbReference>
<evidence type="ECO:0000259" key="1">
    <source>
        <dbReference type="Pfam" id="PF02798"/>
    </source>
</evidence>
<dbReference type="Pfam" id="PF02798">
    <property type="entry name" value="GST_N"/>
    <property type="match status" value="1"/>
</dbReference>
<reference evidence="2" key="1">
    <citation type="journal article" date="2023" name="PhytoFront">
        <title>Draft Genome Resources of Seven Strains of Tilletia horrida, Causal Agent of Kernel Smut of Rice.</title>
        <authorList>
            <person name="Khanal S."/>
            <person name="Antony Babu S."/>
            <person name="Zhou X.G."/>
        </authorList>
    </citation>
    <scope>NUCLEOTIDE SEQUENCE</scope>
    <source>
        <strain evidence="2">TX6</strain>
    </source>
</reference>